<reference evidence="1 2" key="1">
    <citation type="submission" date="2020-11" db="EMBL/GenBank/DDBJ databases">
        <title>Description of Pontivivens ytuae sp. nov. isolated from deep sea sediment of Mariana Trench.</title>
        <authorList>
            <person name="Wang Z."/>
            <person name="Sun Q.-L."/>
            <person name="Xu X.-D."/>
            <person name="Tang Y.-Z."/>
            <person name="Zhang J."/>
        </authorList>
    </citation>
    <scope>NUCLEOTIDE SEQUENCE [LARGE SCALE GENOMIC DNA]</scope>
    <source>
        <strain evidence="1 2">MT2928</strain>
    </source>
</reference>
<dbReference type="Proteomes" id="UP000594800">
    <property type="component" value="Chromosome"/>
</dbReference>
<evidence type="ECO:0000313" key="2">
    <source>
        <dbReference type="Proteomes" id="UP000594800"/>
    </source>
</evidence>
<dbReference type="Gene3D" id="1.20.120.450">
    <property type="entry name" value="dinb family like domain"/>
    <property type="match status" value="1"/>
</dbReference>
<dbReference type="PANTHER" id="PTHR40658:SF4">
    <property type="entry name" value="HYPOTHETICAL CYTOSOLIC PROTEIN"/>
    <property type="match status" value="1"/>
</dbReference>
<dbReference type="AlphaFoldDB" id="A0A7S9LV70"/>
<protein>
    <submittedName>
        <fullName evidence="1">ClbS/DfsB family four-helix bundle protein</fullName>
    </submittedName>
</protein>
<name>A0A7S9LV70_9RHOB</name>
<gene>
    <name evidence="1" type="ORF">I0K15_08305</name>
</gene>
<organism evidence="1 2">
    <name type="scientific">Pontivivens ytuae</name>
    <dbReference type="NCBI Taxonomy" id="2789856"/>
    <lineage>
        <taxon>Bacteria</taxon>
        <taxon>Pseudomonadati</taxon>
        <taxon>Pseudomonadota</taxon>
        <taxon>Alphaproteobacteria</taxon>
        <taxon>Rhodobacterales</taxon>
        <taxon>Paracoccaceae</taxon>
        <taxon>Pontivivens</taxon>
    </lineage>
</organism>
<keyword evidence="2" id="KW-1185">Reference proteome</keyword>
<dbReference type="PANTHER" id="PTHR40658">
    <property type="match status" value="1"/>
</dbReference>
<dbReference type="RefSeq" id="WP_196104976.1">
    <property type="nucleotide sequence ID" value="NZ_CP064942.1"/>
</dbReference>
<sequence length="168" mass="18097">MPAATTKADLLAITRRDYAKLEKLLASIPEDVALAKDADGISIKDIVGHRAHWIDLYLGWYADGQAGREVHIPAKGYNWAQLKPYNAKVRAEQAGLGWAAAQAMLANNHAALLGHLEALPDEALYGAPMIGSEKWTAGRFAESAGPSHYRSAIRAIRASLKALQASRG</sequence>
<dbReference type="Pfam" id="PF08020">
    <property type="entry name" value="DUF1706"/>
    <property type="match status" value="1"/>
</dbReference>
<dbReference type="KEGG" id="poz:I0K15_08305"/>
<evidence type="ECO:0000313" key="1">
    <source>
        <dbReference type="EMBL" id="QPH55714.1"/>
    </source>
</evidence>
<accession>A0A7S9LV70</accession>
<proteinExistence type="predicted"/>
<dbReference type="EMBL" id="CP064942">
    <property type="protein sequence ID" value="QPH55714.1"/>
    <property type="molecule type" value="Genomic_DNA"/>
</dbReference>
<dbReference type="SUPFAM" id="SSF109854">
    <property type="entry name" value="DinB/YfiT-like putative metalloenzymes"/>
    <property type="match status" value="1"/>
</dbReference>
<dbReference type="InterPro" id="IPR034660">
    <property type="entry name" value="DinB/YfiT-like"/>
</dbReference>
<dbReference type="InterPro" id="IPR012550">
    <property type="entry name" value="DUF1706"/>
</dbReference>